<dbReference type="GO" id="GO:0052654">
    <property type="term" value="F:L-leucine-2-oxoglutarate transaminase activity"/>
    <property type="evidence" value="ECO:0007669"/>
    <property type="project" value="RHEA"/>
</dbReference>
<dbReference type="Gene3D" id="3.30.470.10">
    <property type="match status" value="1"/>
</dbReference>
<comment type="catalytic activity">
    <reaction evidence="12 18">
        <text>L-valine + 2-oxoglutarate = 3-methyl-2-oxobutanoate + L-glutamate</text>
        <dbReference type="Rhea" id="RHEA:24813"/>
        <dbReference type="ChEBI" id="CHEBI:11851"/>
        <dbReference type="ChEBI" id="CHEBI:16810"/>
        <dbReference type="ChEBI" id="CHEBI:29985"/>
        <dbReference type="ChEBI" id="CHEBI:57762"/>
        <dbReference type="EC" id="2.6.1.42"/>
    </reaction>
</comment>
<comment type="function">
    <text evidence="2">Acts on leucine, isoleucine and valine.</text>
</comment>
<dbReference type="NCBIfam" id="TIGR01123">
    <property type="entry name" value="ilvE_II"/>
    <property type="match status" value="1"/>
</dbReference>
<name>A0A2W2BTN1_9BACT</name>
<evidence type="ECO:0000256" key="13">
    <source>
        <dbReference type="ARBA" id="ARBA00048798"/>
    </source>
</evidence>
<comment type="catalytic activity">
    <reaction evidence="13 18">
        <text>L-isoleucine + 2-oxoglutarate = (S)-3-methyl-2-oxopentanoate + L-glutamate</text>
        <dbReference type="Rhea" id="RHEA:24801"/>
        <dbReference type="ChEBI" id="CHEBI:16810"/>
        <dbReference type="ChEBI" id="CHEBI:29985"/>
        <dbReference type="ChEBI" id="CHEBI:35146"/>
        <dbReference type="ChEBI" id="CHEBI:58045"/>
        <dbReference type="EC" id="2.6.1.42"/>
    </reaction>
</comment>
<dbReference type="AlphaFoldDB" id="A0A2W2BTN1"/>
<dbReference type="InterPro" id="IPR043131">
    <property type="entry name" value="BCAT-like_N"/>
</dbReference>
<dbReference type="Gene3D" id="3.20.10.10">
    <property type="entry name" value="D-amino Acid Aminotransferase, subunit A, domain 2"/>
    <property type="match status" value="1"/>
</dbReference>
<reference evidence="19 20" key="1">
    <citation type="submission" date="2018-06" db="EMBL/GenBank/DDBJ databases">
        <title>Mucibacter soli gen. nov., sp. nov., a new member of the family Chitinophagaceae producing mucin.</title>
        <authorList>
            <person name="Kim M.-K."/>
            <person name="Park S."/>
            <person name="Kim T.-S."/>
            <person name="Joung Y."/>
            <person name="Han J.-H."/>
            <person name="Kim S.B."/>
        </authorList>
    </citation>
    <scope>NUCLEOTIDE SEQUENCE [LARGE SCALE GENOMIC DNA]</scope>
    <source>
        <strain evidence="19 20">R1-15</strain>
    </source>
</reference>
<evidence type="ECO:0000256" key="17">
    <source>
        <dbReference type="RuleBase" id="RU004516"/>
    </source>
</evidence>
<keyword evidence="10 17" id="KW-0663">Pyridoxal phosphate</keyword>
<evidence type="ECO:0000313" key="20">
    <source>
        <dbReference type="Proteomes" id="UP000248745"/>
    </source>
</evidence>
<evidence type="ECO:0000256" key="14">
    <source>
        <dbReference type="ARBA" id="ARBA00049229"/>
    </source>
</evidence>
<dbReference type="RefSeq" id="WP_111000621.1">
    <property type="nucleotide sequence ID" value="NZ_QKTW01000026.1"/>
</dbReference>
<dbReference type="GO" id="GO:0052655">
    <property type="term" value="F:L-valine-2-oxoglutarate transaminase activity"/>
    <property type="evidence" value="ECO:0007669"/>
    <property type="project" value="RHEA"/>
</dbReference>
<keyword evidence="11 18" id="KW-0100">Branched-chain amino acid biosynthesis</keyword>
<dbReference type="Proteomes" id="UP000248745">
    <property type="component" value="Unassembled WGS sequence"/>
</dbReference>
<dbReference type="SUPFAM" id="SSF56752">
    <property type="entry name" value="D-aminoacid aminotransferase-like PLP-dependent enzymes"/>
    <property type="match status" value="1"/>
</dbReference>
<dbReference type="GO" id="GO:0052656">
    <property type="term" value="F:L-isoleucine-2-oxoglutarate transaminase activity"/>
    <property type="evidence" value="ECO:0007669"/>
    <property type="project" value="RHEA"/>
</dbReference>
<organism evidence="19 20">
    <name type="scientific">Taibaiella soli</name>
    <dbReference type="NCBI Taxonomy" id="1649169"/>
    <lineage>
        <taxon>Bacteria</taxon>
        <taxon>Pseudomonadati</taxon>
        <taxon>Bacteroidota</taxon>
        <taxon>Chitinophagia</taxon>
        <taxon>Chitinophagales</taxon>
        <taxon>Chitinophagaceae</taxon>
        <taxon>Taibaiella</taxon>
    </lineage>
</organism>
<dbReference type="InterPro" id="IPR001544">
    <property type="entry name" value="Aminotrans_IV"/>
</dbReference>
<comment type="pathway">
    <text evidence="5">Amino-acid biosynthesis; L-leucine biosynthesis; L-leucine from 3-methyl-2-oxobutanoate: step 4/4.</text>
</comment>
<dbReference type="GO" id="GO:0009098">
    <property type="term" value="P:L-leucine biosynthetic process"/>
    <property type="evidence" value="ECO:0007669"/>
    <property type="project" value="UniProtKB-UniPathway"/>
</dbReference>
<dbReference type="UniPathway" id="UPA00047">
    <property type="reaction ID" value="UER00058"/>
</dbReference>
<comment type="cofactor">
    <cofactor evidence="1 17">
        <name>pyridoxal 5'-phosphate</name>
        <dbReference type="ChEBI" id="CHEBI:597326"/>
    </cofactor>
</comment>
<keyword evidence="7 18" id="KW-0032">Aminotransferase</keyword>
<evidence type="ECO:0000256" key="1">
    <source>
        <dbReference type="ARBA" id="ARBA00001933"/>
    </source>
</evidence>
<dbReference type="PANTHER" id="PTHR11825:SF44">
    <property type="entry name" value="BRANCHED-CHAIN-AMINO-ACID AMINOTRANSFERASE"/>
    <property type="match status" value="1"/>
</dbReference>
<dbReference type="PIRSF" id="PIRSF006468">
    <property type="entry name" value="BCAT1"/>
    <property type="match status" value="1"/>
</dbReference>
<feature type="modified residue" description="N6-(pyridoxal phosphate)lysine" evidence="15">
    <location>
        <position position="196"/>
    </location>
</feature>
<evidence type="ECO:0000256" key="4">
    <source>
        <dbReference type="ARBA" id="ARBA00004931"/>
    </source>
</evidence>
<evidence type="ECO:0000256" key="15">
    <source>
        <dbReference type="PIRSR" id="PIRSR006468-1"/>
    </source>
</evidence>
<dbReference type="CDD" id="cd01557">
    <property type="entry name" value="BCAT_beta_family"/>
    <property type="match status" value="1"/>
</dbReference>
<accession>A0A2W2BTN1</accession>
<keyword evidence="20" id="KW-1185">Reference proteome</keyword>
<dbReference type="InterPro" id="IPR043132">
    <property type="entry name" value="BCAT-like_C"/>
</dbReference>
<gene>
    <name evidence="19" type="ORF">DN068_19450</name>
</gene>
<protein>
    <recommendedName>
        <fullName evidence="18">Branched-chain-amino-acid aminotransferase</fullName>
        <ecNumber evidence="18">2.6.1.42</ecNumber>
    </recommendedName>
</protein>
<dbReference type="PROSITE" id="PS00770">
    <property type="entry name" value="AA_TRANSFER_CLASS_4"/>
    <property type="match status" value="1"/>
</dbReference>
<evidence type="ECO:0000256" key="16">
    <source>
        <dbReference type="RuleBase" id="RU004106"/>
    </source>
</evidence>
<evidence type="ECO:0000256" key="8">
    <source>
        <dbReference type="ARBA" id="ARBA00022605"/>
    </source>
</evidence>
<dbReference type="InterPro" id="IPR036038">
    <property type="entry name" value="Aminotransferase-like"/>
</dbReference>
<evidence type="ECO:0000256" key="12">
    <source>
        <dbReference type="ARBA" id="ARBA00048212"/>
    </source>
</evidence>
<dbReference type="InterPro" id="IPR033939">
    <property type="entry name" value="BCAT_family"/>
</dbReference>
<dbReference type="GO" id="GO:0009099">
    <property type="term" value="P:L-valine biosynthetic process"/>
    <property type="evidence" value="ECO:0007669"/>
    <property type="project" value="UniProtKB-UniPathway"/>
</dbReference>
<sequence>MSVSTLDIRVNKVTKSRISELNHDNIQFGKLYADHMLVAYYENGAWKQPEIVPFENLSLSPATTFMHYGQAIFEGVKAYQNPDGDPIIFRPYDNWKRMNRSAERMGMPDVPEDIFIGGMRQLVELDKEWVPGGEGTSLYIRPFMIAVDEFIGVKPAEKFMFIIITSPAGPYYSKPVSIFVQEQYVRAFPGGIGFTKAAGNYGMSMYPTMKIREMGYDQILWTDGFEHKYVQEIGTMNVFFVVDGKVLTPDLAAGTILEGVTRDSVITLLREKGITVEERPISLDELEEAYKAGKFTEAFGTGTAASIAPIAELTFHDTHMKLPAPENAEITNWLKSELSEIRYGRKADTHDWIVKA</sequence>
<dbReference type="NCBIfam" id="NF009897">
    <property type="entry name" value="PRK13357.1"/>
    <property type="match status" value="1"/>
</dbReference>
<comment type="catalytic activity">
    <reaction evidence="14 18">
        <text>L-leucine + 2-oxoglutarate = 4-methyl-2-oxopentanoate + L-glutamate</text>
        <dbReference type="Rhea" id="RHEA:18321"/>
        <dbReference type="ChEBI" id="CHEBI:16810"/>
        <dbReference type="ChEBI" id="CHEBI:17865"/>
        <dbReference type="ChEBI" id="CHEBI:29985"/>
        <dbReference type="ChEBI" id="CHEBI:57427"/>
        <dbReference type="EC" id="2.6.1.42"/>
    </reaction>
</comment>
<dbReference type="InterPro" id="IPR005786">
    <property type="entry name" value="B_amino_transII"/>
</dbReference>
<dbReference type="EC" id="2.6.1.42" evidence="18"/>
<dbReference type="InterPro" id="IPR018300">
    <property type="entry name" value="Aminotrans_IV_CS"/>
</dbReference>
<evidence type="ECO:0000256" key="6">
    <source>
        <dbReference type="ARBA" id="ARBA00009320"/>
    </source>
</evidence>
<evidence type="ECO:0000313" key="19">
    <source>
        <dbReference type="EMBL" id="PZF71153.1"/>
    </source>
</evidence>
<dbReference type="EMBL" id="QKTW01000026">
    <property type="protein sequence ID" value="PZF71153.1"/>
    <property type="molecule type" value="Genomic_DNA"/>
</dbReference>
<comment type="pathway">
    <text evidence="4">Amino-acid biosynthesis; L-valine biosynthesis; L-valine from pyruvate: step 4/4.</text>
</comment>
<evidence type="ECO:0000256" key="10">
    <source>
        <dbReference type="ARBA" id="ARBA00022898"/>
    </source>
</evidence>
<evidence type="ECO:0000256" key="18">
    <source>
        <dbReference type="RuleBase" id="RU004517"/>
    </source>
</evidence>
<comment type="pathway">
    <text evidence="3">Amino-acid biosynthesis; L-isoleucine biosynthesis; L-isoleucine from 2-oxobutanoate: step 4/4.</text>
</comment>
<evidence type="ECO:0000256" key="11">
    <source>
        <dbReference type="ARBA" id="ARBA00023304"/>
    </source>
</evidence>
<dbReference type="OrthoDB" id="9804984at2"/>
<proteinExistence type="inferred from homology"/>
<evidence type="ECO:0000256" key="3">
    <source>
        <dbReference type="ARBA" id="ARBA00004824"/>
    </source>
</evidence>
<keyword evidence="8 18" id="KW-0028">Amino-acid biosynthesis</keyword>
<evidence type="ECO:0000256" key="5">
    <source>
        <dbReference type="ARBA" id="ARBA00005072"/>
    </source>
</evidence>
<evidence type="ECO:0000256" key="2">
    <source>
        <dbReference type="ARBA" id="ARBA00003109"/>
    </source>
</evidence>
<evidence type="ECO:0000256" key="7">
    <source>
        <dbReference type="ARBA" id="ARBA00022576"/>
    </source>
</evidence>
<dbReference type="GO" id="GO:0009097">
    <property type="term" value="P:isoleucine biosynthetic process"/>
    <property type="evidence" value="ECO:0007669"/>
    <property type="project" value="UniProtKB-UniPathway"/>
</dbReference>
<dbReference type="UniPathway" id="UPA00048">
    <property type="reaction ID" value="UER00073"/>
</dbReference>
<comment type="caution">
    <text evidence="19">The sequence shown here is derived from an EMBL/GenBank/DDBJ whole genome shotgun (WGS) entry which is preliminary data.</text>
</comment>
<dbReference type="Pfam" id="PF01063">
    <property type="entry name" value="Aminotran_4"/>
    <property type="match status" value="1"/>
</dbReference>
<evidence type="ECO:0000256" key="9">
    <source>
        <dbReference type="ARBA" id="ARBA00022679"/>
    </source>
</evidence>
<dbReference type="PANTHER" id="PTHR11825">
    <property type="entry name" value="SUBGROUP IIII AMINOTRANSFERASE"/>
    <property type="match status" value="1"/>
</dbReference>
<comment type="similarity">
    <text evidence="6 16">Belongs to the class-IV pyridoxal-phosphate-dependent aminotransferase family.</text>
</comment>
<keyword evidence="9 18" id="KW-0808">Transferase</keyword>
<dbReference type="UniPathway" id="UPA00049">
    <property type="reaction ID" value="UER00062"/>
</dbReference>